<organism evidence="10 11">
    <name type="scientific">Blomia tropicalis</name>
    <name type="common">Mite</name>
    <dbReference type="NCBI Taxonomy" id="40697"/>
    <lineage>
        <taxon>Eukaryota</taxon>
        <taxon>Metazoa</taxon>
        <taxon>Ecdysozoa</taxon>
        <taxon>Arthropoda</taxon>
        <taxon>Chelicerata</taxon>
        <taxon>Arachnida</taxon>
        <taxon>Acari</taxon>
        <taxon>Acariformes</taxon>
        <taxon>Sarcoptiformes</taxon>
        <taxon>Astigmata</taxon>
        <taxon>Glycyphagoidea</taxon>
        <taxon>Echimyopodidae</taxon>
        <taxon>Blomia</taxon>
    </lineage>
</organism>
<dbReference type="GO" id="GO:0016020">
    <property type="term" value="C:membrane"/>
    <property type="evidence" value="ECO:0007669"/>
    <property type="project" value="UniProtKB-SubCell"/>
</dbReference>
<evidence type="ECO:0000313" key="10">
    <source>
        <dbReference type="EMBL" id="KAJ6224696.1"/>
    </source>
</evidence>
<evidence type="ECO:0000256" key="1">
    <source>
        <dbReference type="ARBA" id="ARBA00004141"/>
    </source>
</evidence>
<comment type="subcellular location">
    <subcellularLocation>
        <location evidence="1">Membrane</location>
        <topology evidence="1">Multi-pass membrane protein</topology>
    </subcellularLocation>
</comment>
<dbReference type="InterPro" id="IPR003593">
    <property type="entry name" value="AAA+_ATPase"/>
</dbReference>
<comment type="caution">
    <text evidence="10">The sequence shown here is derived from an EMBL/GenBank/DDBJ whole genome shotgun (WGS) entry which is preliminary data.</text>
</comment>
<dbReference type="SUPFAM" id="SSF52540">
    <property type="entry name" value="P-loop containing nucleoside triphosphate hydrolases"/>
    <property type="match status" value="1"/>
</dbReference>
<feature type="transmembrane region" description="Helical" evidence="7">
    <location>
        <begin position="370"/>
        <end position="392"/>
    </location>
</feature>
<evidence type="ECO:0000259" key="8">
    <source>
        <dbReference type="PROSITE" id="PS50893"/>
    </source>
</evidence>
<evidence type="ECO:0000256" key="7">
    <source>
        <dbReference type="SAM" id="Phobius"/>
    </source>
</evidence>
<dbReference type="Proteomes" id="UP001142055">
    <property type="component" value="Chromosome 1"/>
</dbReference>
<reference evidence="10" key="1">
    <citation type="submission" date="2022-12" db="EMBL/GenBank/DDBJ databases">
        <title>Genome assemblies of Blomia tropicalis.</title>
        <authorList>
            <person name="Cui Y."/>
        </authorList>
    </citation>
    <scope>NUCLEOTIDE SEQUENCE</scope>
    <source>
        <tissue evidence="10">Adult mites</tissue>
    </source>
</reference>
<evidence type="ECO:0000256" key="3">
    <source>
        <dbReference type="ARBA" id="ARBA00022741"/>
    </source>
</evidence>
<keyword evidence="11" id="KW-1185">Reference proteome</keyword>
<evidence type="ECO:0000256" key="6">
    <source>
        <dbReference type="ARBA" id="ARBA00023136"/>
    </source>
</evidence>
<evidence type="ECO:0000256" key="2">
    <source>
        <dbReference type="ARBA" id="ARBA00022692"/>
    </source>
</evidence>
<keyword evidence="6 7" id="KW-0472">Membrane</keyword>
<protein>
    <recommendedName>
        <fullName evidence="12">ABC transporter domain-containing protein</fullName>
    </recommendedName>
</protein>
<dbReference type="PANTHER" id="PTHR43038">
    <property type="entry name" value="ATP-BINDING CASSETTE, SUB-FAMILY H, MEMBER 1"/>
    <property type="match status" value="1"/>
</dbReference>
<dbReference type="Pfam" id="PF12698">
    <property type="entry name" value="ABC2_membrane_3"/>
    <property type="match status" value="1"/>
</dbReference>
<dbReference type="InterPro" id="IPR047817">
    <property type="entry name" value="ABC2_TM_bact-type"/>
</dbReference>
<dbReference type="GO" id="GO:0016887">
    <property type="term" value="F:ATP hydrolysis activity"/>
    <property type="evidence" value="ECO:0007669"/>
    <property type="project" value="InterPro"/>
</dbReference>
<dbReference type="Gene3D" id="3.40.50.300">
    <property type="entry name" value="P-loop containing nucleotide triphosphate hydrolases"/>
    <property type="match status" value="1"/>
</dbReference>
<accession>A0A9Q0RSV5</accession>
<dbReference type="CDD" id="cd03230">
    <property type="entry name" value="ABC_DR_subfamily_A"/>
    <property type="match status" value="1"/>
</dbReference>
<gene>
    <name evidence="10" type="ORF">RDWZM_003241</name>
</gene>
<evidence type="ECO:0000313" key="11">
    <source>
        <dbReference type="Proteomes" id="UP001142055"/>
    </source>
</evidence>
<sequence length="767" mass="87035">MFMTIPDESSLAWQGLPTKCAIRIEHLSYRNILDDINMEVPKGKIYALLGCDNSGKSTLLKCITGRVRPTNGSVLTFGTQTCKTALSAICVGFMPQTVSLHQELNIIETLKLYGRLYQLPLYLILERIKLLCSMLHLPNQCVPIRELNPGQKWRVSLAVALIHSPPLLLLDEPTVMVDPLIRRSVWNRLQRLCEEEGLTVLVTTKYPEEVGFSYKVGLMRNGHIYDEDCPEDLLTRYNCTTYDQLYSTFCEQNIPRTVRPSVAPYQGSSLVEVEHDNKKSQTNLSGQSLPLDLKSGNHMFPILERLQTPSSVPCCSTDSTPKKFRSQLSMAEWPICERRRTAYITKFIDLDWKRLLTLVMKNVYIMRGNLTTIIIFYFLFPVLQMIFTCFIFGRTVRQLPISVSTSNEFTSAHVDKFVSTFVQSFLDKSIFMPKYGGQQASEAIDKVRKGKTWAAITPWSSNKTNGMNEKNSQNFSSQTTTINQIGCDNQKPFGIKLHLDQSNYVISQTMFYSFISSMRAFLRSNKSLQIYDCIEKLPLDEQSQTVQWYQSGIDIQEVIYGSTKFRFLEFLLPGFLVAFVFTYSLVLSAYLFIKEHMAGLQERCLATGTSGIEILISHYISQIGLYLMQQTIILIIVFRFFGLPSRGPFYALWLLIFLQGLAGISFGLFVAVICPRPIGAALFTSAIVIPAFFFSGIIWPIESMNHLAQYFSHSLPLTLPINSLRYIISRGSDMHYNQIIIGFSISAGYIGILLLLTIVIFKCKTSS</sequence>
<feature type="transmembrane region" description="Helical" evidence="7">
    <location>
        <begin position="740"/>
        <end position="761"/>
    </location>
</feature>
<keyword evidence="2 7" id="KW-0812">Transmembrane</keyword>
<keyword evidence="3" id="KW-0547">Nucleotide-binding</keyword>
<evidence type="ECO:0008006" key="12">
    <source>
        <dbReference type="Google" id="ProtNLM"/>
    </source>
</evidence>
<dbReference type="SMART" id="SM00382">
    <property type="entry name" value="AAA"/>
    <property type="match status" value="1"/>
</dbReference>
<dbReference type="AlphaFoldDB" id="A0A9Q0RSV5"/>
<keyword evidence="4" id="KW-0067">ATP-binding</keyword>
<dbReference type="PANTHER" id="PTHR43038:SF3">
    <property type="entry name" value="ABC TRANSPORTER G FAMILY MEMBER 20 ISOFORM X1"/>
    <property type="match status" value="1"/>
</dbReference>
<proteinExistence type="predicted"/>
<dbReference type="GO" id="GO:0140359">
    <property type="term" value="F:ABC-type transporter activity"/>
    <property type="evidence" value="ECO:0007669"/>
    <property type="project" value="InterPro"/>
</dbReference>
<evidence type="ECO:0000256" key="5">
    <source>
        <dbReference type="ARBA" id="ARBA00022989"/>
    </source>
</evidence>
<dbReference type="InterPro" id="IPR013525">
    <property type="entry name" value="ABC2_TM"/>
</dbReference>
<dbReference type="OMA" id="TKCAIRI"/>
<dbReference type="InterPro" id="IPR003439">
    <property type="entry name" value="ABC_transporter-like_ATP-bd"/>
</dbReference>
<feature type="transmembrane region" description="Helical" evidence="7">
    <location>
        <begin position="680"/>
        <end position="701"/>
    </location>
</feature>
<dbReference type="PROSITE" id="PS51012">
    <property type="entry name" value="ABC_TM2"/>
    <property type="match status" value="1"/>
</dbReference>
<dbReference type="Pfam" id="PF00005">
    <property type="entry name" value="ABC_tran"/>
    <property type="match status" value="1"/>
</dbReference>
<dbReference type="InterPro" id="IPR027417">
    <property type="entry name" value="P-loop_NTPase"/>
</dbReference>
<keyword evidence="5 7" id="KW-1133">Transmembrane helix</keyword>
<dbReference type="EMBL" id="JAPWDV010000001">
    <property type="protein sequence ID" value="KAJ6224696.1"/>
    <property type="molecule type" value="Genomic_DNA"/>
</dbReference>
<name>A0A9Q0RSV5_BLOTA</name>
<feature type="domain" description="ABC transmembrane type-2" evidence="9">
    <location>
        <begin position="515"/>
        <end position="764"/>
    </location>
</feature>
<dbReference type="PROSITE" id="PS50893">
    <property type="entry name" value="ABC_TRANSPORTER_2"/>
    <property type="match status" value="1"/>
</dbReference>
<evidence type="ECO:0000259" key="9">
    <source>
        <dbReference type="PROSITE" id="PS51012"/>
    </source>
</evidence>
<feature type="transmembrane region" description="Helical" evidence="7">
    <location>
        <begin position="649"/>
        <end position="673"/>
    </location>
</feature>
<dbReference type="GO" id="GO:0005524">
    <property type="term" value="F:ATP binding"/>
    <property type="evidence" value="ECO:0007669"/>
    <property type="project" value="UniProtKB-KW"/>
</dbReference>
<evidence type="ECO:0000256" key="4">
    <source>
        <dbReference type="ARBA" id="ARBA00022840"/>
    </source>
</evidence>
<feature type="domain" description="ABC transporter" evidence="8">
    <location>
        <begin position="16"/>
        <end position="246"/>
    </location>
</feature>
<feature type="transmembrane region" description="Helical" evidence="7">
    <location>
        <begin position="570"/>
        <end position="593"/>
    </location>
</feature>